<dbReference type="RefSeq" id="WP_132477587.1">
    <property type="nucleotide sequence ID" value="NZ_JBHRVM010000001.1"/>
</dbReference>
<dbReference type="PROSITE" id="PS50931">
    <property type="entry name" value="HTH_LYSR"/>
    <property type="match status" value="1"/>
</dbReference>
<evidence type="ECO:0000256" key="3">
    <source>
        <dbReference type="ARBA" id="ARBA00023125"/>
    </source>
</evidence>
<dbReference type="FunFam" id="3.40.190.290:FF:000001">
    <property type="entry name" value="Transcriptional regulator, LysR family"/>
    <property type="match status" value="1"/>
</dbReference>
<feature type="domain" description="HTH lysR-type" evidence="5">
    <location>
        <begin position="1"/>
        <end position="59"/>
    </location>
</feature>
<proteinExistence type="inferred from homology"/>
<sequence>MNLFQAARSFVCVAETGSLAKAAERLATSSATISRHVSDLEEALGCRLFQRTTRKLRLTESGMLCLERLTRSLDEIDELTQLIQAENNQPRGTLRISSTTQFWVRKIAPVLSSFLRQHPFLNVQVNVTERCVDLIEEGYDIALQIERPTSNSVVAKPLRYLERILCASPEYLRREGEPRTHADLADHNCLVYAHAAEQVEWKLKDGNGSQYSVEVCGDVRANDTNTLRMVAIAGGGIMLGPLFTLEEELASGRLVRVLPELHSVDPYLWIVYPSRRHLSLKVRRFIDFLDREFGQDYAADPISPPAPFVRKT</sequence>
<evidence type="ECO:0000256" key="1">
    <source>
        <dbReference type="ARBA" id="ARBA00009437"/>
    </source>
</evidence>
<dbReference type="Pfam" id="PF00126">
    <property type="entry name" value="HTH_1"/>
    <property type="match status" value="1"/>
</dbReference>
<dbReference type="InterPro" id="IPR036388">
    <property type="entry name" value="WH-like_DNA-bd_sf"/>
</dbReference>
<dbReference type="GO" id="GO:0003700">
    <property type="term" value="F:DNA-binding transcription factor activity"/>
    <property type="evidence" value="ECO:0007669"/>
    <property type="project" value="InterPro"/>
</dbReference>
<keyword evidence="4" id="KW-0804">Transcription</keyword>
<dbReference type="OrthoDB" id="9026421at2"/>
<dbReference type="SUPFAM" id="SSF46785">
    <property type="entry name" value="Winged helix' DNA-binding domain"/>
    <property type="match status" value="1"/>
</dbReference>
<accession>A0A4R3UYE7</accession>
<reference evidence="6 7" key="1">
    <citation type="submission" date="2019-03" db="EMBL/GenBank/DDBJ databases">
        <title>Genomic Encyclopedia of Type Strains, Phase IV (KMG-IV): sequencing the most valuable type-strain genomes for metagenomic binning, comparative biology and taxonomic classification.</title>
        <authorList>
            <person name="Goeker M."/>
        </authorList>
    </citation>
    <scope>NUCLEOTIDE SEQUENCE [LARGE SCALE GENOMIC DNA]</scope>
    <source>
        <strain evidence="6 7">DSM 100048</strain>
    </source>
</reference>
<evidence type="ECO:0000313" key="6">
    <source>
        <dbReference type="EMBL" id="TCU96111.1"/>
    </source>
</evidence>
<keyword evidence="7" id="KW-1185">Reference proteome</keyword>
<evidence type="ECO:0000259" key="5">
    <source>
        <dbReference type="PROSITE" id="PS50931"/>
    </source>
</evidence>
<comment type="similarity">
    <text evidence="1">Belongs to the LysR transcriptional regulatory family.</text>
</comment>
<dbReference type="PANTHER" id="PTHR30537:SF5">
    <property type="entry name" value="HTH-TYPE TRANSCRIPTIONAL ACTIVATOR TTDR-RELATED"/>
    <property type="match status" value="1"/>
</dbReference>
<dbReference type="Proteomes" id="UP000294692">
    <property type="component" value="Unassembled WGS sequence"/>
</dbReference>
<dbReference type="InterPro" id="IPR005119">
    <property type="entry name" value="LysR_subst-bd"/>
</dbReference>
<dbReference type="Gene3D" id="3.40.190.290">
    <property type="match status" value="1"/>
</dbReference>
<name>A0A4R3UYE7_9BURK</name>
<dbReference type="InterPro" id="IPR000847">
    <property type="entry name" value="LysR_HTH_N"/>
</dbReference>
<keyword evidence="2" id="KW-0805">Transcription regulation</keyword>
<dbReference type="Gene3D" id="1.10.10.10">
    <property type="entry name" value="Winged helix-like DNA-binding domain superfamily/Winged helix DNA-binding domain"/>
    <property type="match status" value="1"/>
</dbReference>
<dbReference type="InterPro" id="IPR036390">
    <property type="entry name" value="WH_DNA-bd_sf"/>
</dbReference>
<dbReference type="Pfam" id="PF03466">
    <property type="entry name" value="LysR_substrate"/>
    <property type="match status" value="1"/>
</dbReference>
<keyword evidence="3 6" id="KW-0238">DNA-binding</keyword>
<dbReference type="PANTHER" id="PTHR30537">
    <property type="entry name" value="HTH-TYPE TRANSCRIPTIONAL REGULATOR"/>
    <property type="match status" value="1"/>
</dbReference>
<dbReference type="AlphaFoldDB" id="A0A4R3UYE7"/>
<evidence type="ECO:0000256" key="2">
    <source>
        <dbReference type="ARBA" id="ARBA00023015"/>
    </source>
</evidence>
<evidence type="ECO:0000313" key="7">
    <source>
        <dbReference type="Proteomes" id="UP000294692"/>
    </source>
</evidence>
<dbReference type="SUPFAM" id="SSF53850">
    <property type="entry name" value="Periplasmic binding protein-like II"/>
    <property type="match status" value="1"/>
</dbReference>
<dbReference type="EMBL" id="SMBX01000007">
    <property type="protein sequence ID" value="TCU96111.1"/>
    <property type="molecule type" value="Genomic_DNA"/>
</dbReference>
<protein>
    <submittedName>
        <fullName evidence="6">DNA-binding transcriptional LysR family regulator</fullName>
    </submittedName>
</protein>
<organism evidence="6 7">
    <name type="scientific">Paracandidimonas soli</name>
    <dbReference type="NCBI Taxonomy" id="1917182"/>
    <lineage>
        <taxon>Bacteria</taxon>
        <taxon>Pseudomonadati</taxon>
        <taxon>Pseudomonadota</taxon>
        <taxon>Betaproteobacteria</taxon>
        <taxon>Burkholderiales</taxon>
        <taxon>Alcaligenaceae</taxon>
        <taxon>Paracandidimonas</taxon>
    </lineage>
</organism>
<gene>
    <name evidence="6" type="ORF">EV686_107169</name>
</gene>
<comment type="caution">
    <text evidence="6">The sequence shown here is derived from an EMBL/GenBank/DDBJ whole genome shotgun (WGS) entry which is preliminary data.</text>
</comment>
<evidence type="ECO:0000256" key="4">
    <source>
        <dbReference type="ARBA" id="ARBA00023163"/>
    </source>
</evidence>
<dbReference type="CDD" id="cd08422">
    <property type="entry name" value="PBP2_CrgA_like"/>
    <property type="match status" value="1"/>
</dbReference>
<dbReference type="FunFam" id="1.10.10.10:FF:000001">
    <property type="entry name" value="LysR family transcriptional regulator"/>
    <property type="match status" value="1"/>
</dbReference>
<dbReference type="GO" id="GO:0003677">
    <property type="term" value="F:DNA binding"/>
    <property type="evidence" value="ECO:0007669"/>
    <property type="project" value="UniProtKB-KW"/>
</dbReference>
<dbReference type="InterPro" id="IPR058163">
    <property type="entry name" value="LysR-type_TF_proteobact-type"/>
</dbReference>